<evidence type="ECO:0000313" key="2">
    <source>
        <dbReference type="EMBL" id="ELZ74571.1"/>
    </source>
</evidence>
<dbReference type="InterPro" id="IPR011004">
    <property type="entry name" value="Trimer_LpxA-like_sf"/>
</dbReference>
<dbReference type="PANTHER" id="PTHR43300:SF11">
    <property type="entry name" value="ACETYLTRANSFERASE RV3034C-RELATED"/>
    <property type="match status" value="1"/>
</dbReference>
<dbReference type="Pfam" id="PF00132">
    <property type="entry name" value="Hexapep"/>
    <property type="match status" value="1"/>
</dbReference>
<name>M0GQR1_HALL2</name>
<evidence type="ECO:0000256" key="1">
    <source>
        <dbReference type="ARBA" id="ARBA00022679"/>
    </source>
</evidence>
<dbReference type="InterPro" id="IPR001451">
    <property type="entry name" value="Hexapep"/>
</dbReference>
<dbReference type="EMBL" id="AOLH01000015">
    <property type="protein sequence ID" value="ELZ74571.1"/>
    <property type="molecule type" value="Genomic_DNA"/>
</dbReference>
<dbReference type="CDD" id="cd03349">
    <property type="entry name" value="LbH_XAT"/>
    <property type="match status" value="1"/>
</dbReference>
<dbReference type="PANTHER" id="PTHR43300">
    <property type="entry name" value="ACETYLTRANSFERASE"/>
    <property type="match status" value="1"/>
</dbReference>
<dbReference type="GO" id="GO:0016740">
    <property type="term" value="F:transferase activity"/>
    <property type="evidence" value="ECO:0007669"/>
    <property type="project" value="UniProtKB-KW"/>
</dbReference>
<evidence type="ECO:0000313" key="3">
    <source>
        <dbReference type="Proteomes" id="UP000011535"/>
    </source>
</evidence>
<protein>
    <submittedName>
        <fullName evidence="2">Acetyltransferase (Isoleucine patch superfamily)-like protein</fullName>
    </submittedName>
</protein>
<gene>
    <name evidence="2" type="ORF">C456_09388</name>
</gene>
<keyword evidence="1 2" id="KW-0808">Transferase</keyword>
<organism evidence="2 3">
    <name type="scientific">Haloferax lucentense (strain DSM 14919 / JCM 9276 / NCIMB 13854 / Aa 2.2)</name>
    <name type="common">Haloferax alicantei</name>
    <dbReference type="NCBI Taxonomy" id="1230452"/>
    <lineage>
        <taxon>Archaea</taxon>
        <taxon>Methanobacteriati</taxon>
        <taxon>Methanobacteriota</taxon>
        <taxon>Stenosarchaea group</taxon>
        <taxon>Halobacteria</taxon>
        <taxon>Halobacteriales</taxon>
        <taxon>Haloferacaceae</taxon>
        <taxon>Haloferax</taxon>
    </lineage>
</organism>
<dbReference type="SUPFAM" id="SSF51161">
    <property type="entry name" value="Trimeric LpxA-like enzymes"/>
    <property type="match status" value="1"/>
</dbReference>
<dbReference type="InterPro" id="IPR018357">
    <property type="entry name" value="Hexapep_transf_CS"/>
</dbReference>
<reference evidence="2 3" key="1">
    <citation type="journal article" date="2014" name="PLoS Genet.">
        <title>Phylogenetically driven sequencing of extremely halophilic archaea reveals strategies for static and dynamic osmo-response.</title>
        <authorList>
            <person name="Becker E.A."/>
            <person name="Seitzer P.M."/>
            <person name="Tritt A."/>
            <person name="Larsen D."/>
            <person name="Krusor M."/>
            <person name="Yao A.I."/>
            <person name="Wu D."/>
            <person name="Madern D."/>
            <person name="Eisen J.A."/>
            <person name="Darling A.E."/>
            <person name="Facciotti M.T."/>
        </authorList>
    </citation>
    <scope>NUCLEOTIDE SEQUENCE [LARGE SCALE GENOMIC DNA]</scope>
    <source>
        <strain evidence="3">DSM 14919 / CCM 7023 / CIP 107410 / JCM 9276 / NCIMB 13854 / Aa 2.2</strain>
    </source>
</reference>
<dbReference type="RefSeq" id="WP_004063275.1">
    <property type="nucleotide sequence ID" value="NZ_AOLH01000015.1"/>
</dbReference>
<dbReference type="AlphaFoldDB" id="M0GQR1"/>
<dbReference type="PROSITE" id="PS00101">
    <property type="entry name" value="HEXAPEP_TRANSFERASES"/>
    <property type="match status" value="1"/>
</dbReference>
<sequence length="210" mass="23465">MINNLPVKTNIEKSQSVSVERGCTFIGNVRLGPDVTIGRDSHLEGDIEVGRGTNLVREDELIGDITVGNFCAIARDVTVQARDHLTSRPSIQMRFYQEYLDSSLPHVSKGRTKIGSDVWIGTDVTILSGVNIGHGAIIGAGAVVTKDVQPYEIVAGVPATHKGWRFGEEIREQLLETQWWEWDAEKLRKNHEFFQTNLEQISDIRDLLVE</sequence>
<dbReference type="InterPro" id="IPR050179">
    <property type="entry name" value="Trans_hexapeptide_repeat"/>
</dbReference>
<comment type="caution">
    <text evidence="2">The sequence shown here is derived from an EMBL/GenBank/DDBJ whole genome shotgun (WGS) entry which is preliminary data.</text>
</comment>
<accession>M0GQR1</accession>
<dbReference type="Proteomes" id="UP000011535">
    <property type="component" value="Unassembled WGS sequence"/>
</dbReference>
<dbReference type="Gene3D" id="2.160.10.10">
    <property type="entry name" value="Hexapeptide repeat proteins"/>
    <property type="match status" value="1"/>
</dbReference>
<proteinExistence type="predicted"/>